<comment type="caution">
    <text evidence="1">The sequence shown here is derived from an EMBL/GenBank/DDBJ whole genome shotgun (WGS) entry which is preliminary data.</text>
</comment>
<evidence type="ECO:0000313" key="1">
    <source>
        <dbReference type="EMBL" id="PVD29870.1"/>
    </source>
</evidence>
<dbReference type="AlphaFoldDB" id="A0A2T7P8Y1"/>
<dbReference type="GO" id="GO:0000139">
    <property type="term" value="C:Golgi membrane"/>
    <property type="evidence" value="ECO:0007669"/>
    <property type="project" value="InterPro"/>
</dbReference>
<sequence length="421" mass="46783">MICLRSTAQFLLASFLIVALTLLIPGSPLRRHLLADADATRDVILRDNELRIQASQAVLDAYKAQLSSPKPKPSSSNPRPLVEYGADVGLTVLTMSRGLHLVKPVTYRTHYLTQSVARLLTLLNDTSLTLTYRLTICNVDERPDEFTEAQELEVLVPTTKRFGAIVGEAGSSRRTKATRWEKLKHDYVYCLQDTLARGVRYAFLVEDDALAHDHLLHVLEHVLRTVVEAPKTPSVTYVKFFHPQRLLGYYSLEVERLSELLALSLTLGAALALGCSCRAPHRGQGDSAGSSDGGGDNRSTERRQLWLSWAWWTALVAVAALAVGRENLLELRRLSIQLYQVTPTPSCCTPAMLFTKQGGQEIIDHLLSVTCTSSQSTDFWIDEFRRQTGARALLVQPNLFTHIGLVSTLRDSEVNPLVVAR</sequence>
<gene>
    <name evidence="1" type="ORF">C0Q70_09127</name>
</gene>
<dbReference type="CDD" id="cd22190">
    <property type="entry name" value="PGAP4"/>
    <property type="match status" value="1"/>
</dbReference>
<dbReference type="PANTHER" id="PTHR31410:SF1">
    <property type="entry name" value="POST-GPI ATTACHMENT TO PROTEINS FACTOR 4"/>
    <property type="match status" value="1"/>
</dbReference>
<proteinExistence type="predicted"/>
<dbReference type="GO" id="GO:0016757">
    <property type="term" value="F:glycosyltransferase activity"/>
    <property type="evidence" value="ECO:0007669"/>
    <property type="project" value="InterPro"/>
</dbReference>
<dbReference type="STRING" id="400727.A0A2T7P8Y1"/>
<dbReference type="GO" id="GO:0006506">
    <property type="term" value="P:GPI anchor biosynthetic process"/>
    <property type="evidence" value="ECO:0007669"/>
    <property type="project" value="InterPro"/>
</dbReference>
<evidence type="ECO:0000313" key="2">
    <source>
        <dbReference type="Proteomes" id="UP000245119"/>
    </source>
</evidence>
<dbReference type="Proteomes" id="UP000245119">
    <property type="component" value="Linkage Group LG5"/>
</dbReference>
<dbReference type="EMBL" id="PZQS01000005">
    <property type="protein sequence ID" value="PVD29870.1"/>
    <property type="molecule type" value="Genomic_DNA"/>
</dbReference>
<accession>A0A2T7P8Y1</accession>
<protein>
    <submittedName>
        <fullName evidence="1">Uncharacterized protein</fullName>
    </submittedName>
</protein>
<dbReference type="OrthoDB" id="2016523at2759"/>
<keyword evidence="2" id="KW-1185">Reference proteome</keyword>
<name>A0A2T7P8Y1_POMCA</name>
<dbReference type="PANTHER" id="PTHR31410">
    <property type="entry name" value="TRANSMEMBRANE PROTEIN 246"/>
    <property type="match status" value="1"/>
</dbReference>
<dbReference type="InterPro" id="IPR029675">
    <property type="entry name" value="PGAP4"/>
</dbReference>
<reference evidence="1 2" key="1">
    <citation type="submission" date="2018-04" db="EMBL/GenBank/DDBJ databases">
        <title>The genome of golden apple snail Pomacea canaliculata provides insight into stress tolerance and invasive adaptation.</title>
        <authorList>
            <person name="Liu C."/>
            <person name="Liu B."/>
            <person name="Ren Y."/>
            <person name="Zhang Y."/>
            <person name="Wang H."/>
            <person name="Li S."/>
            <person name="Jiang F."/>
            <person name="Yin L."/>
            <person name="Zhang G."/>
            <person name="Qian W."/>
            <person name="Fan W."/>
        </authorList>
    </citation>
    <scope>NUCLEOTIDE SEQUENCE [LARGE SCALE GENOMIC DNA]</scope>
    <source>
        <strain evidence="1">SZHN2017</strain>
        <tissue evidence="1">Muscle</tissue>
    </source>
</reference>
<organism evidence="1 2">
    <name type="scientific">Pomacea canaliculata</name>
    <name type="common">Golden apple snail</name>
    <dbReference type="NCBI Taxonomy" id="400727"/>
    <lineage>
        <taxon>Eukaryota</taxon>
        <taxon>Metazoa</taxon>
        <taxon>Spiralia</taxon>
        <taxon>Lophotrochozoa</taxon>
        <taxon>Mollusca</taxon>
        <taxon>Gastropoda</taxon>
        <taxon>Caenogastropoda</taxon>
        <taxon>Architaenioglossa</taxon>
        <taxon>Ampullarioidea</taxon>
        <taxon>Ampullariidae</taxon>
        <taxon>Pomacea</taxon>
    </lineage>
</organism>